<protein>
    <recommendedName>
        <fullName evidence="3">Fibronectin type-III domain-containing protein</fullName>
    </recommendedName>
</protein>
<dbReference type="PROSITE" id="PS50853">
    <property type="entry name" value="FN3"/>
    <property type="match status" value="1"/>
</dbReference>
<dbReference type="AlphaFoldDB" id="A0A371PNQ9"/>
<dbReference type="InterPro" id="IPR003961">
    <property type="entry name" value="FN3_dom"/>
</dbReference>
<dbReference type="Pfam" id="PF00041">
    <property type="entry name" value="fn3"/>
    <property type="match status" value="1"/>
</dbReference>
<dbReference type="Gene3D" id="2.60.40.10">
    <property type="entry name" value="Immunoglobulins"/>
    <property type="match status" value="1"/>
</dbReference>
<dbReference type="InterPro" id="IPR036116">
    <property type="entry name" value="FN3_sf"/>
</dbReference>
<accession>A0A371PNQ9</accession>
<evidence type="ECO:0000313" key="4">
    <source>
        <dbReference type="EMBL" id="REK77831.1"/>
    </source>
</evidence>
<dbReference type="InterPro" id="IPR003610">
    <property type="entry name" value="CBM5/12"/>
</dbReference>
<sequence length="154" mass="15454">MIGPCGDGPGTGGDTIAPSAPSALVSTGATSSTISLSWGASTDNVGVTGYTVYYGSSSVNVTGTTATISGLSPNTSYTFTVKARDAAGNLSAASNTLQASTIEGTSGSTSWVTQKSYASGDTVTYAGKTYVCLQPHTSLAGWEPPNVPALWRLQ</sequence>
<dbReference type="GO" id="GO:0030246">
    <property type="term" value="F:carbohydrate binding"/>
    <property type="evidence" value="ECO:0007669"/>
    <property type="project" value="InterPro"/>
</dbReference>
<evidence type="ECO:0000259" key="3">
    <source>
        <dbReference type="PROSITE" id="PS50853"/>
    </source>
</evidence>
<dbReference type="Gene3D" id="2.10.10.20">
    <property type="entry name" value="Carbohydrate-binding module superfamily 5/12"/>
    <property type="match status" value="1"/>
</dbReference>
<comment type="caution">
    <text evidence="4">The sequence shown here is derived from an EMBL/GenBank/DDBJ whole genome shotgun (WGS) entry which is preliminary data.</text>
</comment>
<dbReference type="SMART" id="SM00495">
    <property type="entry name" value="ChtBD3"/>
    <property type="match status" value="1"/>
</dbReference>
<reference evidence="4 5" key="1">
    <citation type="submission" date="2018-08" db="EMBL/GenBank/DDBJ databases">
        <title>Paenibacillus sp. M4BSY-1, whole genome shotgun sequence.</title>
        <authorList>
            <person name="Tuo L."/>
        </authorList>
    </citation>
    <scope>NUCLEOTIDE SEQUENCE [LARGE SCALE GENOMIC DNA]</scope>
    <source>
        <strain evidence="4 5">M4BSY-1</strain>
    </source>
</reference>
<dbReference type="SMART" id="SM00060">
    <property type="entry name" value="FN3"/>
    <property type="match status" value="1"/>
</dbReference>
<dbReference type="Pfam" id="PF02839">
    <property type="entry name" value="CBM_5_12"/>
    <property type="match status" value="1"/>
</dbReference>
<keyword evidence="1" id="KW-0378">Hydrolase</keyword>
<keyword evidence="5" id="KW-1185">Reference proteome</keyword>
<dbReference type="SUPFAM" id="SSF49265">
    <property type="entry name" value="Fibronectin type III"/>
    <property type="match status" value="1"/>
</dbReference>
<dbReference type="GO" id="GO:0005576">
    <property type="term" value="C:extracellular region"/>
    <property type="evidence" value="ECO:0007669"/>
    <property type="project" value="InterPro"/>
</dbReference>
<feature type="domain" description="Fibronectin type-III" evidence="3">
    <location>
        <begin position="20"/>
        <end position="104"/>
    </location>
</feature>
<dbReference type="InterPro" id="IPR013783">
    <property type="entry name" value="Ig-like_fold"/>
</dbReference>
<dbReference type="GO" id="GO:0000272">
    <property type="term" value="P:polysaccharide catabolic process"/>
    <property type="evidence" value="ECO:0007669"/>
    <property type="project" value="UniProtKB-KW"/>
</dbReference>
<dbReference type="OrthoDB" id="315328at2"/>
<gene>
    <name evidence="4" type="ORF">DX130_03885</name>
</gene>
<name>A0A371PNQ9_9BACL</name>
<evidence type="ECO:0000256" key="2">
    <source>
        <dbReference type="ARBA" id="ARBA00023326"/>
    </source>
</evidence>
<proteinExistence type="predicted"/>
<evidence type="ECO:0000313" key="5">
    <source>
        <dbReference type="Proteomes" id="UP000261905"/>
    </source>
</evidence>
<dbReference type="CDD" id="cd00063">
    <property type="entry name" value="FN3"/>
    <property type="match status" value="1"/>
</dbReference>
<dbReference type="CDD" id="cd12214">
    <property type="entry name" value="ChiA1_BD"/>
    <property type="match status" value="1"/>
</dbReference>
<keyword evidence="2" id="KW-0624">Polysaccharide degradation</keyword>
<organism evidence="4 5">
    <name type="scientific">Paenibacillus paeoniae</name>
    <dbReference type="NCBI Taxonomy" id="2292705"/>
    <lineage>
        <taxon>Bacteria</taxon>
        <taxon>Bacillati</taxon>
        <taxon>Bacillota</taxon>
        <taxon>Bacilli</taxon>
        <taxon>Bacillales</taxon>
        <taxon>Paenibacillaceae</taxon>
        <taxon>Paenibacillus</taxon>
    </lineage>
</organism>
<keyword evidence="2" id="KW-0119">Carbohydrate metabolism</keyword>
<dbReference type="Proteomes" id="UP000261905">
    <property type="component" value="Unassembled WGS sequence"/>
</dbReference>
<dbReference type="EMBL" id="QUBQ01000001">
    <property type="protein sequence ID" value="REK77831.1"/>
    <property type="molecule type" value="Genomic_DNA"/>
</dbReference>
<dbReference type="GO" id="GO:0004553">
    <property type="term" value="F:hydrolase activity, hydrolyzing O-glycosyl compounds"/>
    <property type="evidence" value="ECO:0007669"/>
    <property type="project" value="InterPro"/>
</dbReference>
<evidence type="ECO:0000256" key="1">
    <source>
        <dbReference type="ARBA" id="ARBA00022801"/>
    </source>
</evidence>
<dbReference type="InterPro" id="IPR036573">
    <property type="entry name" value="CBM_sf_5/12"/>
</dbReference>
<dbReference type="PRINTS" id="PR00014">
    <property type="entry name" value="FNTYPEIII"/>
</dbReference>
<dbReference type="SUPFAM" id="SSF51055">
    <property type="entry name" value="Carbohydrate binding domain"/>
    <property type="match status" value="1"/>
</dbReference>